<dbReference type="Pfam" id="PF25455">
    <property type="entry name" value="Beta-barrel_CAF17_C"/>
    <property type="match status" value="1"/>
</dbReference>
<evidence type="ECO:0000313" key="4">
    <source>
        <dbReference type="EMBL" id="EFH09109.1"/>
    </source>
</evidence>
<dbReference type="InterPro" id="IPR057460">
    <property type="entry name" value="CAF17_C"/>
</dbReference>
<feature type="region of interest" description="Disordered" evidence="2">
    <location>
        <begin position="1"/>
        <end position="27"/>
    </location>
</feature>
<evidence type="ECO:0000259" key="3">
    <source>
        <dbReference type="Pfam" id="PF25455"/>
    </source>
</evidence>
<dbReference type="InterPro" id="IPR017703">
    <property type="entry name" value="YgfZ/GCV_T_CS"/>
</dbReference>
<dbReference type="HOGENOM" id="CLU_007884_7_1_5"/>
<feature type="compositionally biased region" description="Basic and acidic residues" evidence="2">
    <location>
        <begin position="15"/>
        <end position="27"/>
    </location>
</feature>
<organism evidence="4 5">
    <name type="scientific">Pseudoroseomonas cervicalis ATCC 49957</name>
    <dbReference type="NCBI Taxonomy" id="525371"/>
    <lineage>
        <taxon>Bacteria</taxon>
        <taxon>Pseudomonadati</taxon>
        <taxon>Pseudomonadota</taxon>
        <taxon>Alphaproteobacteria</taxon>
        <taxon>Acetobacterales</taxon>
        <taxon>Roseomonadaceae</taxon>
        <taxon>Roseomonas</taxon>
    </lineage>
</organism>
<dbReference type="GO" id="GO:0016226">
    <property type="term" value="P:iron-sulfur cluster assembly"/>
    <property type="evidence" value="ECO:0007669"/>
    <property type="project" value="TreeGrafter"/>
</dbReference>
<feature type="region of interest" description="Disordered" evidence="2">
    <location>
        <begin position="342"/>
        <end position="362"/>
    </location>
</feature>
<feature type="domain" description="CAF17 C-terminal" evidence="3">
    <location>
        <begin position="277"/>
        <end position="345"/>
    </location>
</feature>
<keyword evidence="5" id="KW-1185">Reference proteome</keyword>
<dbReference type="InterPro" id="IPR045179">
    <property type="entry name" value="YgfZ/GcvT"/>
</dbReference>
<evidence type="ECO:0000313" key="5">
    <source>
        <dbReference type="Proteomes" id="UP000005324"/>
    </source>
</evidence>
<proteinExistence type="predicted"/>
<dbReference type="NCBIfam" id="TIGR03317">
    <property type="entry name" value="ygfZ_signature"/>
    <property type="match status" value="1"/>
</dbReference>
<name>D5RUA9_9PROT</name>
<reference evidence="4 5" key="1">
    <citation type="submission" date="2010-04" db="EMBL/GenBank/DDBJ databases">
        <authorList>
            <person name="Qin X."/>
            <person name="Bachman B."/>
            <person name="Battles P."/>
            <person name="Bell A."/>
            <person name="Bess C."/>
            <person name="Bickham C."/>
            <person name="Chaboub L."/>
            <person name="Chen D."/>
            <person name="Coyle M."/>
            <person name="Deiros D.R."/>
            <person name="Dinh H."/>
            <person name="Forbes L."/>
            <person name="Fowler G."/>
            <person name="Francisco L."/>
            <person name="Fu Q."/>
            <person name="Gubbala S."/>
            <person name="Hale W."/>
            <person name="Han Y."/>
            <person name="Hemphill L."/>
            <person name="Highlander S.K."/>
            <person name="Hirani K."/>
            <person name="Hogues M."/>
            <person name="Jackson L."/>
            <person name="Jakkamsetti A."/>
            <person name="Javaid M."/>
            <person name="Jiang H."/>
            <person name="Korchina V."/>
            <person name="Kovar C."/>
            <person name="Lara F."/>
            <person name="Lee S."/>
            <person name="Mata R."/>
            <person name="Mathew T."/>
            <person name="Moen C."/>
            <person name="Morales K."/>
            <person name="Munidasa M."/>
            <person name="Nazareth L."/>
            <person name="Ngo R."/>
            <person name="Nguyen L."/>
            <person name="Okwuonu G."/>
            <person name="Ongeri F."/>
            <person name="Patil S."/>
            <person name="Petrosino J."/>
            <person name="Pham C."/>
            <person name="Pham P."/>
            <person name="Pu L.-L."/>
            <person name="Puazo M."/>
            <person name="Raj R."/>
            <person name="Reid J."/>
            <person name="Rouhana J."/>
            <person name="Saada N."/>
            <person name="Shang Y."/>
            <person name="Simmons D."/>
            <person name="Thornton R."/>
            <person name="Warren J."/>
            <person name="Weissenberger G."/>
            <person name="Zhang J."/>
            <person name="Zhang L."/>
            <person name="Zhou C."/>
            <person name="Zhu D."/>
            <person name="Muzny D."/>
            <person name="Worley K."/>
            <person name="Gibbs R."/>
        </authorList>
    </citation>
    <scope>NUCLEOTIDE SEQUENCE [LARGE SCALE GENOMIC DNA]</scope>
    <source>
        <strain evidence="4 5">ATCC 49957</strain>
    </source>
</reference>
<dbReference type="InterPro" id="IPR027266">
    <property type="entry name" value="TrmE/GcvT-like"/>
</dbReference>
<dbReference type="Proteomes" id="UP000005324">
    <property type="component" value="Unassembled WGS sequence"/>
</dbReference>
<dbReference type="Gene3D" id="3.30.1360.120">
    <property type="entry name" value="Probable tRNA modification gtpase trme, domain 1"/>
    <property type="match status" value="2"/>
</dbReference>
<keyword evidence="1" id="KW-0809">Transit peptide</keyword>
<dbReference type="SUPFAM" id="SSF103025">
    <property type="entry name" value="Folate-binding domain"/>
    <property type="match status" value="1"/>
</dbReference>
<evidence type="ECO:0000256" key="2">
    <source>
        <dbReference type="SAM" id="MobiDB-lite"/>
    </source>
</evidence>
<gene>
    <name evidence="4" type="primary">ygfZ</name>
    <name evidence="4" type="ORF">HMPREF0731_4671</name>
</gene>
<feature type="compositionally biased region" description="Pro residues" evidence="2">
    <location>
        <begin position="350"/>
        <end position="362"/>
    </location>
</feature>
<dbReference type="PANTHER" id="PTHR22602:SF0">
    <property type="entry name" value="TRANSFERASE CAF17, MITOCHONDRIAL-RELATED"/>
    <property type="match status" value="1"/>
</dbReference>
<keyword evidence="4" id="KW-0808">Transferase</keyword>
<dbReference type="EMBL" id="ADVL01000961">
    <property type="protein sequence ID" value="EFH09109.1"/>
    <property type="molecule type" value="Genomic_DNA"/>
</dbReference>
<sequence>MGAQQMVEQAGGQHRIPDPGGGHEQDAHGCRALSMVWRRCPLPAPLHGPRQGRKPAARRHRRVCAARLVGGGAAPHLPAMPLSPLPDRAVLEVTGEDRLAFLQGLVSNDVTQAAPGRAVWAALLTPQGKWLADFFIVAGADRLLLDTAASQAGALAQRLSRFRLRSRVAIALREDLAVLAGWGESLPPEGVLAAPDPRLPEAGWRAILNASAIPPGDGDYARHRLSLGLPDGAPDLEPEKSVLLEAGFDELGGISWSKGCYMGQELTARTRYRGLLKRRLVPVAVEGPLPAPGTPVLRDGATVGEMRSGHPDGLGLALLRLPIREDAPLSCGAATLTPRLPGWMRLPEPAGAPPAPPGDTLP</sequence>
<dbReference type="GO" id="GO:0004047">
    <property type="term" value="F:aminomethyltransferase activity"/>
    <property type="evidence" value="ECO:0007669"/>
    <property type="project" value="UniProtKB-EC"/>
</dbReference>
<evidence type="ECO:0000256" key="1">
    <source>
        <dbReference type="ARBA" id="ARBA00022946"/>
    </source>
</evidence>
<dbReference type="EC" id="2.1.2.10" evidence="4"/>
<dbReference type="AlphaFoldDB" id="D5RUA9"/>
<protein>
    <submittedName>
        <fullName evidence="4">Glycine cleavage T-protein C-terminal barrel domain protein</fullName>
        <ecNumber evidence="4">2.1.2.10</ecNumber>
    </submittedName>
</protein>
<comment type="caution">
    <text evidence="4">The sequence shown here is derived from an EMBL/GenBank/DDBJ whole genome shotgun (WGS) entry which is preliminary data.</text>
</comment>
<accession>D5RUA9</accession>
<dbReference type="PANTHER" id="PTHR22602">
    <property type="entry name" value="TRANSFERASE CAF17, MITOCHONDRIAL-RELATED"/>
    <property type="match status" value="1"/>
</dbReference>